<keyword evidence="2" id="KW-0328">Glycosyltransferase</keyword>
<keyword evidence="2" id="KW-0663">Pyridoxal phosphate</keyword>
<evidence type="ECO:0000313" key="4">
    <source>
        <dbReference type="Proteomes" id="UP000242715"/>
    </source>
</evidence>
<keyword evidence="4" id="KW-1185">Reference proteome</keyword>
<dbReference type="EC" id="2.4.1.1" evidence="2"/>
<dbReference type="GO" id="GO:0005737">
    <property type="term" value="C:cytoplasm"/>
    <property type="evidence" value="ECO:0007669"/>
    <property type="project" value="TreeGrafter"/>
</dbReference>
<dbReference type="InterPro" id="IPR000811">
    <property type="entry name" value="Glyco_trans_35"/>
</dbReference>
<proteinExistence type="inferred from homology"/>
<comment type="similarity">
    <text evidence="1 2">Belongs to the glycogen phosphorylase family.</text>
</comment>
<dbReference type="Gene3D" id="3.40.50.2000">
    <property type="entry name" value="Glycogen Phosphorylase B"/>
    <property type="match status" value="1"/>
</dbReference>
<comment type="catalytic activity">
    <reaction evidence="2">
        <text>[(1-&gt;4)-alpha-D-glucosyl](n) + phosphate = [(1-&gt;4)-alpha-D-glucosyl](n-1) + alpha-D-glucose 1-phosphate</text>
        <dbReference type="Rhea" id="RHEA:41732"/>
        <dbReference type="Rhea" id="RHEA-COMP:9584"/>
        <dbReference type="Rhea" id="RHEA-COMP:9586"/>
        <dbReference type="ChEBI" id="CHEBI:15444"/>
        <dbReference type="ChEBI" id="CHEBI:43474"/>
        <dbReference type="ChEBI" id="CHEBI:58601"/>
        <dbReference type="EC" id="2.4.1.1"/>
    </reaction>
</comment>
<dbReference type="SUPFAM" id="SSF53756">
    <property type="entry name" value="UDP-Glycosyltransferase/glycogen phosphorylase"/>
    <property type="match status" value="1"/>
</dbReference>
<gene>
    <name evidence="3" type="ORF">TSUD_95010</name>
</gene>
<keyword evidence="2" id="KW-0119">Carbohydrate metabolism</keyword>
<keyword evidence="2" id="KW-0808">Transferase</keyword>
<dbReference type="Proteomes" id="UP000242715">
    <property type="component" value="Unassembled WGS sequence"/>
</dbReference>
<comment type="cofactor">
    <cofactor evidence="2">
        <name>pyridoxal 5'-phosphate</name>
        <dbReference type="ChEBI" id="CHEBI:597326"/>
    </cofactor>
</comment>
<accession>A0A2Z6LSI8</accession>
<dbReference type="PANTHER" id="PTHR11468">
    <property type="entry name" value="GLYCOGEN PHOSPHORYLASE"/>
    <property type="match status" value="1"/>
</dbReference>
<comment type="function">
    <text evidence="2">Allosteric enzyme that catalyzes the rate-limiting step in glycogen catabolism, the phosphorolytic cleavage of glycogen to produce glucose-1-phosphate, and plays a central role in maintaining cellular and organismal glucose homeostasis.</text>
</comment>
<dbReference type="EMBL" id="DF973206">
    <property type="protein sequence ID" value="GAU19896.1"/>
    <property type="molecule type" value="Genomic_DNA"/>
</dbReference>
<dbReference type="AlphaFoldDB" id="A0A2Z6LSI8"/>
<organism evidence="3 4">
    <name type="scientific">Trifolium subterraneum</name>
    <name type="common">Subterranean clover</name>
    <dbReference type="NCBI Taxonomy" id="3900"/>
    <lineage>
        <taxon>Eukaryota</taxon>
        <taxon>Viridiplantae</taxon>
        <taxon>Streptophyta</taxon>
        <taxon>Embryophyta</taxon>
        <taxon>Tracheophyta</taxon>
        <taxon>Spermatophyta</taxon>
        <taxon>Magnoliopsida</taxon>
        <taxon>eudicotyledons</taxon>
        <taxon>Gunneridae</taxon>
        <taxon>Pentapetalae</taxon>
        <taxon>rosids</taxon>
        <taxon>fabids</taxon>
        <taxon>Fabales</taxon>
        <taxon>Fabaceae</taxon>
        <taxon>Papilionoideae</taxon>
        <taxon>50 kb inversion clade</taxon>
        <taxon>NPAAA clade</taxon>
        <taxon>Hologalegina</taxon>
        <taxon>IRL clade</taxon>
        <taxon>Trifolieae</taxon>
        <taxon>Trifolium</taxon>
    </lineage>
</organism>
<dbReference type="GO" id="GO:0005980">
    <property type="term" value="P:glycogen catabolic process"/>
    <property type="evidence" value="ECO:0007669"/>
    <property type="project" value="TreeGrafter"/>
</dbReference>
<evidence type="ECO:0000256" key="1">
    <source>
        <dbReference type="ARBA" id="ARBA00006047"/>
    </source>
</evidence>
<sequence>MQFVADLWFEEVKTYVRSGVYGTYNYDELMESLEGNESYGRTDYFLVGEDFPSYLECQEEVDKAYRDKKKWARMSTLNTSGSFKFSSDQTIH</sequence>
<protein>
    <recommendedName>
        <fullName evidence="2">Alpha-1,4 glucan phosphorylase</fullName>
        <ecNumber evidence="2">2.4.1.1</ecNumber>
    </recommendedName>
</protein>
<evidence type="ECO:0000313" key="3">
    <source>
        <dbReference type="EMBL" id="GAU19896.1"/>
    </source>
</evidence>
<dbReference type="OrthoDB" id="9215500at2759"/>
<dbReference type="Pfam" id="PF00343">
    <property type="entry name" value="Phosphorylase"/>
    <property type="match status" value="1"/>
</dbReference>
<dbReference type="GO" id="GO:0008184">
    <property type="term" value="F:glycogen phosphorylase activity"/>
    <property type="evidence" value="ECO:0007669"/>
    <property type="project" value="InterPro"/>
</dbReference>
<dbReference type="GO" id="GO:0030170">
    <property type="term" value="F:pyridoxal phosphate binding"/>
    <property type="evidence" value="ECO:0007669"/>
    <property type="project" value="TreeGrafter"/>
</dbReference>
<name>A0A2Z6LSI8_TRISU</name>
<evidence type="ECO:0000256" key="2">
    <source>
        <dbReference type="RuleBase" id="RU000587"/>
    </source>
</evidence>
<dbReference type="PANTHER" id="PTHR11468:SF27">
    <property type="entry name" value="ALPHA-1,4 GLUCAN PHOSPHORYLASE L-2 ISOZYME, CHLOROPLASTIC_AMYLOPLASTIC"/>
    <property type="match status" value="1"/>
</dbReference>
<reference evidence="4" key="1">
    <citation type="journal article" date="2017" name="Front. Plant Sci.">
        <title>Climate Clever Clovers: New Paradigm to Reduce the Environmental Footprint of Ruminants by Breeding Low Methanogenic Forages Utilizing Haplotype Variation.</title>
        <authorList>
            <person name="Kaur P."/>
            <person name="Appels R."/>
            <person name="Bayer P.E."/>
            <person name="Keeble-Gagnere G."/>
            <person name="Wang J."/>
            <person name="Hirakawa H."/>
            <person name="Shirasawa K."/>
            <person name="Vercoe P."/>
            <person name="Stefanova K."/>
            <person name="Durmic Z."/>
            <person name="Nichols P."/>
            <person name="Revell C."/>
            <person name="Isobe S.N."/>
            <person name="Edwards D."/>
            <person name="Erskine W."/>
        </authorList>
    </citation>
    <scope>NUCLEOTIDE SEQUENCE [LARGE SCALE GENOMIC DNA]</scope>
    <source>
        <strain evidence="4">cv. Daliak</strain>
    </source>
</reference>